<dbReference type="Pfam" id="PF12833">
    <property type="entry name" value="HTH_18"/>
    <property type="match status" value="1"/>
</dbReference>
<evidence type="ECO:0000313" key="12">
    <source>
        <dbReference type="Proteomes" id="UP000612456"/>
    </source>
</evidence>
<sequence>MYSILIVDDEGFERDGVKFLIAKYGLELEVAEAESGENALEYMKEHAVDILLTDIRMREMDGLQLAEQVRILQPAVKIIFLSAFGEFEYAQKAINLQAIQYILKPVDVTDFLEVLTKAIQICKEEKKDLEQQSQIQEIYDKNIQWEKHRILAHLLNSDAESRMEIAPPHSLLQLNQLLPNTNISGKWYYRMMMLDLRTRFFDSTVPHFEKSLADQIQYPSSIINLNEYQSLVLLEVHEGEALELFNRLGKHIMQWFKAQYQQDISVIFSDMFKDVESMRSEYRKIEAILESKFFFEEGNIRFTYTTQVEEHSTSQYIDQAIEDITSFIGRKEFGVVRRRFEGLFDHLKNSNRFSVIYVKYICSEIVRSILKSTKTKDLDFFKNSLETIYKTAVLKDLREVMITIFEEYGAQMEPASASHPSESIHKVVLDVIRIMEREYQSDLSVELIAERVYLTPSYLSHLFAKHTGISMIKYLTIHRLAKAKQLLQETNRKIIDISSDVGYSNFPYFCTLFKNYYGQTPTQIREGNLP</sequence>
<keyword evidence="3 8" id="KW-0597">Phosphoprotein</keyword>
<dbReference type="EMBL" id="BMHP01000005">
    <property type="protein sequence ID" value="GGD90455.1"/>
    <property type="molecule type" value="Genomic_DNA"/>
</dbReference>
<evidence type="ECO:0000256" key="2">
    <source>
        <dbReference type="ARBA" id="ARBA00022490"/>
    </source>
</evidence>
<evidence type="ECO:0008006" key="13">
    <source>
        <dbReference type="Google" id="ProtNLM"/>
    </source>
</evidence>
<evidence type="ECO:0000313" key="11">
    <source>
        <dbReference type="EMBL" id="GGD90455.1"/>
    </source>
</evidence>
<evidence type="ECO:0000256" key="3">
    <source>
        <dbReference type="ARBA" id="ARBA00022553"/>
    </source>
</evidence>
<accession>A0A916ZDI3</accession>
<dbReference type="InterPro" id="IPR020449">
    <property type="entry name" value="Tscrpt_reg_AraC-type_HTH"/>
</dbReference>
<dbReference type="GO" id="GO:0003700">
    <property type="term" value="F:DNA-binding transcription factor activity"/>
    <property type="evidence" value="ECO:0007669"/>
    <property type="project" value="InterPro"/>
</dbReference>
<dbReference type="Pfam" id="PF00072">
    <property type="entry name" value="Response_reg"/>
    <property type="match status" value="1"/>
</dbReference>
<keyword evidence="7" id="KW-0804">Transcription</keyword>
<dbReference type="Gene3D" id="1.10.10.60">
    <property type="entry name" value="Homeodomain-like"/>
    <property type="match status" value="2"/>
</dbReference>
<dbReference type="InterPro" id="IPR001789">
    <property type="entry name" value="Sig_transdc_resp-reg_receiver"/>
</dbReference>
<dbReference type="GO" id="GO:0000160">
    <property type="term" value="P:phosphorelay signal transduction system"/>
    <property type="evidence" value="ECO:0007669"/>
    <property type="project" value="UniProtKB-KW"/>
</dbReference>
<dbReference type="InterPro" id="IPR018062">
    <property type="entry name" value="HTH_AraC-typ_CS"/>
</dbReference>
<keyword evidence="5" id="KW-0805">Transcription regulation</keyword>
<keyword evidence="6" id="KW-0238">DNA-binding</keyword>
<evidence type="ECO:0000259" key="9">
    <source>
        <dbReference type="PROSITE" id="PS01124"/>
    </source>
</evidence>
<evidence type="ECO:0000256" key="4">
    <source>
        <dbReference type="ARBA" id="ARBA00023012"/>
    </source>
</evidence>
<name>A0A916ZDI3_9BACL</name>
<dbReference type="Gene3D" id="3.40.50.2300">
    <property type="match status" value="1"/>
</dbReference>
<dbReference type="RefSeq" id="WP_188997342.1">
    <property type="nucleotide sequence ID" value="NZ_BMHP01000005.1"/>
</dbReference>
<dbReference type="PROSITE" id="PS50110">
    <property type="entry name" value="RESPONSE_REGULATORY"/>
    <property type="match status" value="1"/>
</dbReference>
<dbReference type="InterPro" id="IPR051552">
    <property type="entry name" value="HptR"/>
</dbReference>
<evidence type="ECO:0000256" key="1">
    <source>
        <dbReference type="ARBA" id="ARBA00004496"/>
    </source>
</evidence>
<dbReference type="PANTHER" id="PTHR42713">
    <property type="entry name" value="HISTIDINE KINASE-RELATED"/>
    <property type="match status" value="1"/>
</dbReference>
<evidence type="ECO:0000256" key="5">
    <source>
        <dbReference type="ARBA" id="ARBA00023015"/>
    </source>
</evidence>
<evidence type="ECO:0000256" key="8">
    <source>
        <dbReference type="PROSITE-ProRule" id="PRU00169"/>
    </source>
</evidence>
<comment type="subcellular location">
    <subcellularLocation>
        <location evidence="1">Cytoplasm</location>
    </subcellularLocation>
</comment>
<keyword evidence="4" id="KW-0902">Two-component regulatory system</keyword>
<organism evidence="11 12">
    <name type="scientific">Paenibacillus nasutitermitis</name>
    <dbReference type="NCBI Taxonomy" id="1652958"/>
    <lineage>
        <taxon>Bacteria</taxon>
        <taxon>Bacillati</taxon>
        <taxon>Bacillota</taxon>
        <taxon>Bacilli</taxon>
        <taxon>Bacillales</taxon>
        <taxon>Paenibacillaceae</taxon>
        <taxon>Paenibacillus</taxon>
    </lineage>
</organism>
<feature type="modified residue" description="4-aspartylphosphate" evidence="8">
    <location>
        <position position="54"/>
    </location>
</feature>
<dbReference type="SUPFAM" id="SSF52172">
    <property type="entry name" value="CheY-like"/>
    <property type="match status" value="1"/>
</dbReference>
<comment type="caution">
    <text evidence="11">The sequence shown here is derived from an EMBL/GenBank/DDBJ whole genome shotgun (WGS) entry which is preliminary data.</text>
</comment>
<evidence type="ECO:0000259" key="10">
    <source>
        <dbReference type="PROSITE" id="PS50110"/>
    </source>
</evidence>
<dbReference type="PANTHER" id="PTHR42713:SF3">
    <property type="entry name" value="TRANSCRIPTIONAL REGULATORY PROTEIN HPTR"/>
    <property type="match status" value="1"/>
</dbReference>
<dbReference type="GO" id="GO:0043565">
    <property type="term" value="F:sequence-specific DNA binding"/>
    <property type="evidence" value="ECO:0007669"/>
    <property type="project" value="InterPro"/>
</dbReference>
<dbReference type="PROSITE" id="PS01124">
    <property type="entry name" value="HTH_ARAC_FAMILY_2"/>
    <property type="match status" value="1"/>
</dbReference>
<feature type="domain" description="HTH araC/xylS-type" evidence="9">
    <location>
        <begin position="429"/>
        <end position="527"/>
    </location>
</feature>
<dbReference type="SUPFAM" id="SSF46689">
    <property type="entry name" value="Homeodomain-like"/>
    <property type="match status" value="2"/>
</dbReference>
<feature type="domain" description="Response regulatory" evidence="10">
    <location>
        <begin position="3"/>
        <end position="119"/>
    </location>
</feature>
<keyword evidence="2" id="KW-0963">Cytoplasm</keyword>
<dbReference type="InterPro" id="IPR009057">
    <property type="entry name" value="Homeodomain-like_sf"/>
</dbReference>
<dbReference type="PRINTS" id="PR00032">
    <property type="entry name" value="HTHARAC"/>
</dbReference>
<keyword evidence="12" id="KW-1185">Reference proteome</keyword>
<dbReference type="GO" id="GO:0005737">
    <property type="term" value="C:cytoplasm"/>
    <property type="evidence" value="ECO:0007669"/>
    <property type="project" value="UniProtKB-SubCell"/>
</dbReference>
<evidence type="ECO:0000256" key="7">
    <source>
        <dbReference type="ARBA" id="ARBA00023163"/>
    </source>
</evidence>
<gene>
    <name evidence="11" type="ORF">GCM10010911_56410</name>
</gene>
<proteinExistence type="predicted"/>
<dbReference type="InterPro" id="IPR011006">
    <property type="entry name" value="CheY-like_superfamily"/>
</dbReference>
<dbReference type="Proteomes" id="UP000612456">
    <property type="component" value="Unassembled WGS sequence"/>
</dbReference>
<reference evidence="11" key="1">
    <citation type="journal article" date="2014" name="Int. J. Syst. Evol. Microbiol.">
        <title>Complete genome sequence of Corynebacterium casei LMG S-19264T (=DSM 44701T), isolated from a smear-ripened cheese.</title>
        <authorList>
            <consortium name="US DOE Joint Genome Institute (JGI-PGF)"/>
            <person name="Walter F."/>
            <person name="Albersmeier A."/>
            <person name="Kalinowski J."/>
            <person name="Ruckert C."/>
        </authorList>
    </citation>
    <scope>NUCLEOTIDE SEQUENCE</scope>
    <source>
        <strain evidence="11">CGMCC 1.15178</strain>
    </source>
</reference>
<dbReference type="CDD" id="cd17536">
    <property type="entry name" value="REC_YesN-like"/>
    <property type="match status" value="1"/>
</dbReference>
<dbReference type="PROSITE" id="PS00041">
    <property type="entry name" value="HTH_ARAC_FAMILY_1"/>
    <property type="match status" value="1"/>
</dbReference>
<evidence type="ECO:0000256" key="6">
    <source>
        <dbReference type="ARBA" id="ARBA00023125"/>
    </source>
</evidence>
<dbReference type="AlphaFoldDB" id="A0A916ZDI3"/>
<dbReference type="InterPro" id="IPR018060">
    <property type="entry name" value="HTH_AraC"/>
</dbReference>
<dbReference type="SMART" id="SM00342">
    <property type="entry name" value="HTH_ARAC"/>
    <property type="match status" value="1"/>
</dbReference>
<dbReference type="SMART" id="SM00448">
    <property type="entry name" value="REC"/>
    <property type="match status" value="1"/>
</dbReference>
<protein>
    <recommendedName>
        <fullName evidence="13">Response regulator</fullName>
    </recommendedName>
</protein>
<reference evidence="11" key="2">
    <citation type="submission" date="2020-09" db="EMBL/GenBank/DDBJ databases">
        <authorList>
            <person name="Sun Q."/>
            <person name="Zhou Y."/>
        </authorList>
    </citation>
    <scope>NUCLEOTIDE SEQUENCE</scope>
    <source>
        <strain evidence="11">CGMCC 1.15178</strain>
    </source>
</reference>